<feature type="transmembrane region" description="Helical" evidence="1">
    <location>
        <begin position="21"/>
        <end position="40"/>
    </location>
</feature>
<name>A0A5C3QEN8_9AGAR</name>
<keyword evidence="1" id="KW-0472">Membrane</keyword>
<dbReference type="Proteomes" id="UP000305067">
    <property type="component" value="Unassembled WGS sequence"/>
</dbReference>
<evidence type="ECO:0000313" key="2">
    <source>
        <dbReference type="EMBL" id="TFK98910.1"/>
    </source>
</evidence>
<evidence type="ECO:0000313" key="3">
    <source>
        <dbReference type="Proteomes" id="UP000305067"/>
    </source>
</evidence>
<keyword evidence="1" id="KW-0812">Transmembrane</keyword>
<dbReference type="AlphaFoldDB" id="A0A5C3QEN8"/>
<organism evidence="2 3">
    <name type="scientific">Pterulicium gracile</name>
    <dbReference type="NCBI Taxonomy" id="1884261"/>
    <lineage>
        <taxon>Eukaryota</taxon>
        <taxon>Fungi</taxon>
        <taxon>Dikarya</taxon>
        <taxon>Basidiomycota</taxon>
        <taxon>Agaricomycotina</taxon>
        <taxon>Agaricomycetes</taxon>
        <taxon>Agaricomycetidae</taxon>
        <taxon>Agaricales</taxon>
        <taxon>Pleurotineae</taxon>
        <taxon>Pterulaceae</taxon>
        <taxon>Pterulicium</taxon>
    </lineage>
</organism>
<gene>
    <name evidence="2" type="ORF">BDV98DRAFT_189645</name>
</gene>
<dbReference type="OrthoDB" id="2121828at2759"/>
<reference evidence="2 3" key="1">
    <citation type="journal article" date="2019" name="Nat. Ecol. Evol.">
        <title>Megaphylogeny resolves global patterns of mushroom evolution.</title>
        <authorList>
            <person name="Varga T."/>
            <person name="Krizsan K."/>
            <person name="Foldi C."/>
            <person name="Dima B."/>
            <person name="Sanchez-Garcia M."/>
            <person name="Sanchez-Ramirez S."/>
            <person name="Szollosi G.J."/>
            <person name="Szarkandi J.G."/>
            <person name="Papp V."/>
            <person name="Albert L."/>
            <person name="Andreopoulos W."/>
            <person name="Angelini C."/>
            <person name="Antonin V."/>
            <person name="Barry K.W."/>
            <person name="Bougher N.L."/>
            <person name="Buchanan P."/>
            <person name="Buyck B."/>
            <person name="Bense V."/>
            <person name="Catcheside P."/>
            <person name="Chovatia M."/>
            <person name="Cooper J."/>
            <person name="Damon W."/>
            <person name="Desjardin D."/>
            <person name="Finy P."/>
            <person name="Geml J."/>
            <person name="Haridas S."/>
            <person name="Hughes K."/>
            <person name="Justo A."/>
            <person name="Karasinski D."/>
            <person name="Kautmanova I."/>
            <person name="Kiss B."/>
            <person name="Kocsube S."/>
            <person name="Kotiranta H."/>
            <person name="LaButti K.M."/>
            <person name="Lechner B.E."/>
            <person name="Liimatainen K."/>
            <person name="Lipzen A."/>
            <person name="Lukacs Z."/>
            <person name="Mihaltcheva S."/>
            <person name="Morgado L.N."/>
            <person name="Niskanen T."/>
            <person name="Noordeloos M.E."/>
            <person name="Ohm R.A."/>
            <person name="Ortiz-Santana B."/>
            <person name="Ovrebo C."/>
            <person name="Racz N."/>
            <person name="Riley R."/>
            <person name="Savchenko A."/>
            <person name="Shiryaev A."/>
            <person name="Soop K."/>
            <person name="Spirin V."/>
            <person name="Szebenyi C."/>
            <person name="Tomsovsky M."/>
            <person name="Tulloss R.E."/>
            <person name="Uehling J."/>
            <person name="Grigoriev I.V."/>
            <person name="Vagvolgyi C."/>
            <person name="Papp T."/>
            <person name="Martin F.M."/>
            <person name="Miettinen O."/>
            <person name="Hibbett D.S."/>
            <person name="Nagy L.G."/>
        </authorList>
    </citation>
    <scope>NUCLEOTIDE SEQUENCE [LARGE SCALE GENOMIC DNA]</scope>
    <source>
        <strain evidence="2 3">CBS 309.79</strain>
    </source>
</reference>
<proteinExistence type="predicted"/>
<keyword evidence="3" id="KW-1185">Reference proteome</keyword>
<dbReference type="EMBL" id="ML178836">
    <property type="protein sequence ID" value="TFK98910.1"/>
    <property type="molecule type" value="Genomic_DNA"/>
</dbReference>
<keyword evidence="1" id="KW-1133">Transmembrane helix</keyword>
<protein>
    <submittedName>
        <fullName evidence="2">Uncharacterized protein</fullName>
    </submittedName>
</protein>
<accession>A0A5C3QEN8</accession>
<sequence>MTYLYSPLPRRRHEYFFSGSLVASLSLSFLTLTFMMSIFIDSDPHDVYLSIPSPSFPASSQLRYHEPVTTHRTIYIFPLRYFRYIVLVYRFEDG</sequence>
<evidence type="ECO:0000256" key="1">
    <source>
        <dbReference type="SAM" id="Phobius"/>
    </source>
</evidence>